<evidence type="ECO:0000259" key="6">
    <source>
        <dbReference type="PROSITE" id="PS50949"/>
    </source>
</evidence>
<keyword evidence="8" id="KW-1185">Reference proteome</keyword>
<dbReference type="InterPro" id="IPR000524">
    <property type="entry name" value="Tscrpt_reg_HTH_GntR"/>
</dbReference>
<dbReference type="SMART" id="SM00345">
    <property type="entry name" value="HTH_GNTR"/>
    <property type="match status" value="1"/>
</dbReference>
<dbReference type="InterPro" id="IPR036388">
    <property type="entry name" value="WH-like_DNA-bd_sf"/>
</dbReference>
<protein>
    <submittedName>
        <fullName evidence="7">PLP-dependent aminotransferase family protein</fullName>
    </submittedName>
</protein>
<dbReference type="EMBL" id="CP090615">
    <property type="protein sequence ID" value="UTT86662.1"/>
    <property type="molecule type" value="Genomic_DNA"/>
</dbReference>
<dbReference type="InterPro" id="IPR015422">
    <property type="entry name" value="PyrdxlP-dep_Trfase_small"/>
</dbReference>
<dbReference type="PANTHER" id="PTHR46577">
    <property type="entry name" value="HTH-TYPE TRANSCRIPTIONAL REGULATORY PROTEIN GABR"/>
    <property type="match status" value="1"/>
</dbReference>
<dbReference type="InterPro" id="IPR004839">
    <property type="entry name" value="Aminotransferase_I/II_large"/>
</dbReference>
<accession>A0ABY5G8Y8</accession>
<evidence type="ECO:0000256" key="3">
    <source>
        <dbReference type="ARBA" id="ARBA00023015"/>
    </source>
</evidence>
<keyword evidence="5" id="KW-0804">Transcription</keyword>
<evidence type="ECO:0000313" key="7">
    <source>
        <dbReference type="EMBL" id="UTT86662.1"/>
    </source>
</evidence>
<dbReference type="Pfam" id="PF00155">
    <property type="entry name" value="Aminotran_1_2"/>
    <property type="match status" value="1"/>
</dbReference>
<dbReference type="RefSeq" id="WP_255232413.1">
    <property type="nucleotide sequence ID" value="NZ_CP090615.1"/>
</dbReference>
<evidence type="ECO:0000256" key="4">
    <source>
        <dbReference type="ARBA" id="ARBA00023125"/>
    </source>
</evidence>
<gene>
    <name evidence="7" type="ORF">LZI70_14560</name>
</gene>
<dbReference type="Gene3D" id="3.40.640.10">
    <property type="entry name" value="Type I PLP-dependent aspartate aminotransferase-like (Major domain)"/>
    <property type="match status" value="1"/>
</dbReference>
<dbReference type="Gene3D" id="1.10.10.10">
    <property type="entry name" value="Winged helix-like DNA-binding domain superfamily/Winged helix DNA-binding domain"/>
    <property type="match status" value="1"/>
</dbReference>
<organism evidence="7 8">
    <name type="scientific">Vibrio pelagius</name>
    <dbReference type="NCBI Taxonomy" id="28169"/>
    <lineage>
        <taxon>Bacteria</taxon>
        <taxon>Pseudomonadati</taxon>
        <taxon>Pseudomonadota</taxon>
        <taxon>Gammaproteobacteria</taxon>
        <taxon>Vibrionales</taxon>
        <taxon>Vibrionaceae</taxon>
        <taxon>Vibrio</taxon>
    </lineage>
</organism>
<sequence length="474" mass="52971">MGINKYLAVEQHIKNQIEGGILHVHDRLPSIRQLSTQLNMSKNTVIRAYQELEATGLIYSVPKSGYRVQEIALSASEKSSRPQKVDLLSVTRSVLSRPDGKLKLLTGSAHPNINNSAIRSLYAEIGRHSRIQAQLPGYYQLPPGDDQLVKQLLKITQDIGVPASANEIAITHGAQQAISLALRALTEPGDIVALESPCYFGNLLLLESLGLKALEIPSSVHSGVDINALQDAVEKWPVKAVLVTPNFTNPTGSRMPLNNRKALLEVTKQLPIIEDDVFGSLAYDSPLPSLKELDQEGRVIYVNSLSKTLDSRLRIGWLLSGRYQPQIEKFLLCDNMGSSNLMQSAVGQFLTSGRYRSHIAKMKRLYQTNHKQFHTALSESLNQYPQVKERYHLSRAEGSFLVWLTLPDSFDSYTLYLDCLEHKLGILPGTVFGTHEQYKHCVRFSVANLEETKEWREGIEILARLIAKQLTLSR</sequence>
<dbReference type="InterPro" id="IPR015421">
    <property type="entry name" value="PyrdxlP-dep_Trfase_major"/>
</dbReference>
<dbReference type="InterPro" id="IPR051446">
    <property type="entry name" value="HTH_trans_reg/aminotransferase"/>
</dbReference>
<proteinExistence type="inferred from homology"/>
<dbReference type="PROSITE" id="PS50949">
    <property type="entry name" value="HTH_GNTR"/>
    <property type="match status" value="1"/>
</dbReference>
<dbReference type="Pfam" id="PF00392">
    <property type="entry name" value="GntR"/>
    <property type="match status" value="1"/>
</dbReference>
<evidence type="ECO:0000256" key="5">
    <source>
        <dbReference type="ARBA" id="ARBA00023163"/>
    </source>
</evidence>
<comment type="similarity">
    <text evidence="1">In the C-terminal section; belongs to the class-I pyridoxal-phosphate-dependent aminotransferase family.</text>
</comment>
<dbReference type="CDD" id="cd07377">
    <property type="entry name" value="WHTH_GntR"/>
    <property type="match status" value="1"/>
</dbReference>
<reference evidence="7" key="1">
    <citation type="submission" date="2022-01" db="EMBL/GenBank/DDBJ databases">
        <title>Alginate degradation mechanism of Vibrio pelagius WXL662.</title>
        <authorList>
            <person name="He X."/>
        </authorList>
    </citation>
    <scope>NUCLEOTIDE SEQUENCE</scope>
    <source>
        <strain evidence="7">WXL662</strain>
    </source>
</reference>
<dbReference type="SUPFAM" id="SSF46785">
    <property type="entry name" value="Winged helix' DNA-binding domain"/>
    <property type="match status" value="1"/>
</dbReference>
<dbReference type="PRINTS" id="PR00035">
    <property type="entry name" value="HTHGNTR"/>
</dbReference>
<dbReference type="Gene3D" id="3.90.1150.10">
    <property type="entry name" value="Aspartate Aminotransferase, domain 1"/>
    <property type="match status" value="1"/>
</dbReference>
<dbReference type="PANTHER" id="PTHR46577:SF2">
    <property type="entry name" value="TRANSCRIPTIONAL REGULATORY PROTEIN"/>
    <property type="match status" value="1"/>
</dbReference>
<feature type="domain" description="HTH gntR-type" evidence="6">
    <location>
        <begin position="3"/>
        <end position="71"/>
    </location>
</feature>
<evidence type="ECO:0000313" key="8">
    <source>
        <dbReference type="Proteomes" id="UP001059120"/>
    </source>
</evidence>
<dbReference type="InterPro" id="IPR015424">
    <property type="entry name" value="PyrdxlP-dep_Trfase"/>
</dbReference>
<dbReference type="Proteomes" id="UP001059120">
    <property type="component" value="Chromosome 2"/>
</dbReference>
<evidence type="ECO:0000256" key="2">
    <source>
        <dbReference type="ARBA" id="ARBA00022898"/>
    </source>
</evidence>
<dbReference type="InterPro" id="IPR036390">
    <property type="entry name" value="WH_DNA-bd_sf"/>
</dbReference>
<keyword evidence="4" id="KW-0238">DNA-binding</keyword>
<name>A0ABY5G8Y8_VIBPE</name>
<dbReference type="CDD" id="cd00609">
    <property type="entry name" value="AAT_like"/>
    <property type="match status" value="1"/>
</dbReference>
<keyword evidence="2" id="KW-0663">Pyridoxal phosphate</keyword>
<keyword evidence="7" id="KW-0032">Aminotransferase</keyword>
<keyword evidence="7" id="KW-0808">Transferase</keyword>
<keyword evidence="3" id="KW-0805">Transcription regulation</keyword>
<evidence type="ECO:0000256" key="1">
    <source>
        <dbReference type="ARBA" id="ARBA00005384"/>
    </source>
</evidence>
<dbReference type="SUPFAM" id="SSF53383">
    <property type="entry name" value="PLP-dependent transferases"/>
    <property type="match status" value="1"/>
</dbReference>
<dbReference type="GO" id="GO:0008483">
    <property type="term" value="F:transaminase activity"/>
    <property type="evidence" value="ECO:0007669"/>
    <property type="project" value="UniProtKB-KW"/>
</dbReference>